<evidence type="ECO:0000256" key="2">
    <source>
        <dbReference type="ARBA" id="ARBA00023315"/>
    </source>
</evidence>
<comment type="caution">
    <text evidence="4">The sequence shown here is derived from an EMBL/GenBank/DDBJ whole genome shotgun (WGS) entry which is preliminary data.</text>
</comment>
<keyword evidence="1" id="KW-0808">Transferase</keyword>
<reference evidence="5" key="1">
    <citation type="journal article" date="2022" name="ISME J.">
        <title>Genetic and phylogenetic analysis of dissimilatory iodate-reducing bacteria identifies potential niches across the world's oceans.</title>
        <authorList>
            <person name="Reyes-Umana V."/>
            <person name="Henning Z."/>
            <person name="Lee K."/>
            <person name="Barnum T.P."/>
            <person name="Coates J.D."/>
        </authorList>
    </citation>
    <scope>NUCLEOTIDE SEQUENCE [LARGE SCALE GENOMIC DNA]</scope>
    <source>
        <strain evidence="5">IR12</strain>
    </source>
</reference>
<protein>
    <submittedName>
        <fullName evidence="4">GNAT family N-acetyltransferase</fullName>
    </submittedName>
</protein>
<name>A0A944DD23_DENI1</name>
<evidence type="ECO:0000259" key="3">
    <source>
        <dbReference type="PROSITE" id="PS51186"/>
    </source>
</evidence>
<dbReference type="InterPro" id="IPR016181">
    <property type="entry name" value="Acyl_CoA_acyltransferase"/>
</dbReference>
<dbReference type="EMBL" id="JAEKFT010000021">
    <property type="protein sequence ID" value="MBT0962841.1"/>
    <property type="molecule type" value="Genomic_DNA"/>
</dbReference>
<proteinExistence type="predicted"/>
<dbReference type="SUPFAM" id="SSF55729">
    <property type="entry name" value="Acyl-CoA N-acyltransferases (Nat)"/>
    <property type="match status" value="1"/>
</dbReference>
<dbReference type="GO" id="GO:0016747">
    <property type="term" value="F:acyltransferase activity, transferring groups other than amino-acyl groups"/>
    <property type="evidence" value="ECO:0007669"/>
    <property type="project" value="InterPro"/>
</dbReference>
<dbReference type="PANTHER" id="PTHR43877">
    <property type="entry name" value="AMINOALKYLPHOSPHONATE N-ACETYLTRANSFERASE-RELATED-RELATED"/>
    <property type="match status" value="1"/>
</dbReference>
<dbReference type="InterPro" id="IPR000182">
    <property type="entry name" value="GNAT_dom"/>
</dbReference>
<dbReference type="CDD" id="cd04301">
    <property type="entry name" value="NAT_SF"/>
    <property type="match status" value="1"/>
</dbReference>
<organism evidence="4 5">
    <name type="scientific">Denitromonas iodatirespirans</name>
    <dbReference type="NCBI Taxonomy" id="2795389"/>
    <lineage>
        <taxon>Bacteria</taxon>
        <taxon>Pseudomonadati</taxon>
        <taxon>Pseudomonadota</taxon>
        <taxon>Betaproteobacteria</taxon>
        <taxon>Rhodocyclales</taxon>
        <taxon>Zoogloeaceae</taxon>
        <taxon>Denitromonas</taxon>
    </lineage>
</organism>
<dbReference type="AlphaFoldDB" id="A0A944DD23"/>
<dbReference type="InterPro" id="IPR050832">
    <property type="entry name" value="Bact_Acetyltransf"/>
</dbReference>
<keyword evidence="2" id="KW-0012">Acyltransferase</keyword>
<gene>
    <name evidence="4" type="ORF">I8J34_16790</name>
</gene>
<feature type="domain" description="N-acetyltransferase" evidence="3">
    <location>
        <begin position="22"/>
        <end position="180"/>
    </location>
</feature>
<dbReference type="Pfam" id="PF00583">
    <property type="entry name" value="Acetyltransf_1"/>
    <property type="match status" value="1"/>
</dbReference>
<evidence type="ECO:0000313" key="4">
    <source>
        <dbReference type="EMBL" id="MBT0962841.1"/>
    </source>
</evidence>
<dbReference type="Proteomes" id="UP000694660">
    <property type="component" value="Unassembled WGS sequence"/>
</dbReference>
<dbReference type="PANTHER" id="PTHR43877:SF2">
    <property type="entry name" value="AMINOALKYLPHOSPHONATE N-ACETYLTRANSFERASE-RELATED"/>
    <property type="match status" value="1"/>
</dbReference>
<accession>A0A944DD23</accession>
<evidence type="ECO:0000256" key="1">
    <source>
        <dbReference type="ARBA" id="ARBA00022679"/>
    </source>
</evidence>
<evidence type="ECO:0000313" key="5">
    <source>
        <dbReference type="Proteomes" id="UP000694660"/>
    </source>
</evidence>
<keyword evidence="5" id="KW-1185">Reference proteome</keyword>
<sequence>MPATQPVLVPVGDADTAAAAASLIREYLQFIAETARDHYRLSFDIEAMIASDLDDRAKFYPPAGRFYVVRHEDRYVAVGCLKRLTTSVGEIQRMYVRHDARGLGVGRLLVERLLADARSMGFDTVRLESLRALTAAHTLYRSVGFREIAPYADNSMKDYQAPASMATYRASVLFMERALDVP</sequence>
<dbReference type="RefSeq" id="WP_214362793.1">
    <property type="nucleotide sequence ID" value="NZ_JAEKFT010000021.1"/>
</dbReference>
<dbReference type="PROSITE" id="PS51186">
    <property type="entry name" value="GNAT"/>
    <property type="match status" value="1"/>
</dbReference>
<dbReference type="Gene3D" id="3.40.630.30">
    <property type="match status" value="1"/>
</dbReference>